<organism evidence="3 4">
    <name type="scientific">Rhynchophorus ferrugineus</name>
    <name type="common">Red palm weevil</name>
    <name type="synonym">Curculio ferrugineus</name>
    <dbReference type="NCBI Taxonomy" id="354439"/>
    <lineage>
        <taxon>Eukaryota</taxon>
        <taxon>Metazoa</taxon>
        <taxon>Ecdysozoa</taxon>
        <taxon>Arthropoda</taxon>
        <taxon>Hexapoda</taxon>
        <taxon>Insecta</taxon>
        <taxon>Pterygota</taxon>
        <taxon>Neoptera</taxon>
        <taxon>Endopterygota</taxon>
        <taxon>Coleoptera</taxon>
        <taxon>Polyphaga</taxon>
        <taxon>Cucujiformia</taxon>
        <taxon>Curculionidae</taxon>
        <taxon>Dryophthorinae</taxon>
        <taxon>Rhynchophorus</taxon>
    </lineage>
</organism>
<keyword evidence="2" id="KW-0472">Membrane</keyword>
<evidence type="ECO:0000313" key="4">
    <source>
        <dbReference type="Proteomes" id="UP000625711"/>
    </source>
</evidence>
<proteinExistence type="predicted"/>
<evidence type="ECO:0000313" key="3">
    <source>
        <dbReference type="EMBL" id="KAF7280396.1"/>
    </source>
</evidence>
<evidence type="ECO:0000256" key="2">
    <source>
        <dbReference type="SAM" id="Phobius"/>
    </source>
</evidence>
<accession>A0A834MFP5</accession>
<evidence type="ECO:0000256" key="1">
    <source>
        <dbReference type="SAM" id="MobiDB-lite"/>
    </source>
</evidence>
<dbReference type="EMBL" id="JAACXV010000302">
    <property type="protein sequence ID" value="KAF7280396.1"/>
    <property type="molecule type" value="Genomic_DNA"/>
</dbReference>
<dbReference type="Proteomes" id="UP000625711">
    <property type="component" value="Unassembled WGS sequence"/>
</dbReference>
<feature type="region of interest" description="Disordered" evidence="1">
    <location>
        <begin position="366"/>
        <end position="400"/>
    </location>
</feature>
<dbReference type="AlphaFoldDB" id="A0A834MFP5"/>
<comment type="caution">
    <text evidence="3">The sequence shown here is derived from an EMBL/GenBank/DDBJ whole genome shotgun (WGS) entry which is preliminary data.</text>
</comment>
<gene>
    <name evidence="3" type="ORF">GWI33_006089</name>
</gene>
<dbReference type="OrthoDB" id="47276at2759"/>
<keyword evidence="2" id="KW-1133">Transmembrane helix</keyword>
<keyword evidence="4" id="KW-1185">Reference proteome</keyword>
<protein>
    <submittedName>
        <fullName evidence="3">Uncharacterized protein</fullName>
    </submittedName>
</protein>
<keyword evidence="2" id="KW-0812">Transmembrane</keyword>
<sequence length="400" mass="45637">MAFKKSPQKIVIPAGTLNPDENNIIDIPIESSRSEIIIAQAPFRKQDTSSINYHSVPKADPAIPEMTELELREKKNFEDDLKKFQNSRRKLFFHIMSLQMTKLRKVPRFADVSRQDYVKLSIESTKLCSPITTRKVKYEALVVDQGRSINGHSIHWNYNHTCKFEVHSGYSKGGVLAVIQNMNLRQYNSGECMDYIELRVRNQFTRRYCGQLSAVEIMNTKYDRSLISYNNSLISSTDGLDVTIFIHRNPLELDERTEFTVAFTSYKACSHPSKNAILNSCDEDERVLLGFWVDEESVEPMNSSGSVGNTIVIGSISVLALIFVIFILLMWATKKHKSCCWADNFAHPTSQDNRNSRVMEMNEQTGARLAEPSLTSQPTVQIDEEKDLPPTYDSLFPNSR</sequence>
<reference evidence="3" key="1">
    <citation type="submission" date="2020-08" db="EMBL/GenBank/DDBJ databases">
        <title>Genome sequencing and assembly of the red palm weevil Rhynchophorus ferrugineus.</title>
        <authorList>
            <person name="Dias G.B."/>
            <person name="Bergman C.M."/>
            <person name="Manee M."/>
        </authorList>
    </citation>
    <scope>NUCLEOTIDE SEQUENCE</scope>
    <source>
        <strain evidence="3">AA-2017</strain>
        <tissue evidence="3">Whole larva</tissue>
    </source>
</reference>
<feature type="transmembrane region" description="Helical" evidence="2">
    <location>
        <begin position="311"/>
        <end position="332"/>
    </location>
</feature>
<name>A0A834MFP5_RHYFE</name>